<dbReference type="OrthoDB" id="9375at10239"/>
<dbReference type="InterPro" id="IPR001841">
    <property type="entry name" value="Znf_RING"/>
</dbReference>
<evidence type="ECO:0000259" key="2">
    <source>
        <dbReference type="PROSITE" id="PS50089"/>
    </source>
</evidence>
<reference evidence="3 6" key="1">
    <citation type="submission" date="2004-09" db="EMBL/GenBank/DDBJ databases">
        <authorList>
            <person name="Ai X.L."/>
            <person name="Wang Z.F."/>
            <person name="Wang B."/>
            <person name="Zhang W."/>
            <person name="Li F."/>
            <person name="Fu J.H."/>
            <person name="Cui C.S."/>
            <person name="Shi Y.H."/>
            <person name="He M."/>
        </authorList>
    </citation>
    <scope>NUCLEOTIDE SEQUENCE [LARGE SCALE GENOMIC DNA]</scope>
</reference>
<dbReference type="SMART" id="SM00184">
    <property type="entry name" value="RING"/>
    <property type="match status" value="1"/>
</dbReference>
<evidence type="ECO:0000256" key="1">
    <source>
        <dbReference type="PROSITE-ProRule" id="PRU00175"/>
    </source>
</evidence>
<dbReference type="Proteomes" id="UP000232958">
    <property type="component" value="Segment"/>
</dbReference>
<proteinExistence type="predicted"/>
<evidence type="ECO:0000313" key="5">
    <source>
        <dbReference type="EMBL" id="AKN63288.1"/>
    </source>
</evidence>
<evidence type="ECO:0000313" key="7">
    <source>
        <dbReference type="Proteomes" id="UP000232958"/>
    </source>
</evidence>
<reference evidence="4" key="2">
    <citation type="journal article" date="2014" name="Arch. Virol.">
        <title>Complete genome sequence of Agrotis segetum granulovirus Shanghai strain.</title>
        <authorList>
            <person name="Zhang X."/>
            <person name="Liang Z."/>
            <person name="Yin X."/>
            <person name="Wang J."/>
            <person name="Shao X."/>
        </authorList>
    </citation>
    <scope>NUCLEOTIDE SEQUENCE</scope>
    <source>
        <strain evidence="4">L1</strain>
    </source>
</reference>
<feature type="domain" description="RING-type" evidence="2">
    <location>
        <begin position="169"/>
        <end position="207"/>
    </location>
</feature>
<dbReference type="EMBL" id="KR584663">
    <property type="protein sequence ID" value="AKN63288.1"/>
    <property type="molecule type" value="Genomic_DNA"/>
</dbReference>
<reference evidence="5 7" key="3">
    <citation type="submission" date="2015-05" db="EMBL/GenBank/DDBJ databases">
        <title>Complete Sequence of an Agrotis segetum granulovirus isolate from Europe.</title>
        <authorList>
            <person name="Gueli Alletti G."/>
            <person name="Wennmann J.T."/>
            <person name="Jehle J.A."/>
        </authorList>
    </citation>
    <scope>NUCLEOTIDE SEQUENCE [LARGE SCALE GENOMIC DNA]</scope>
    <source>
        <strain evidence="5 7">DA</strain>
    </source>
</reference>
<dbReference type="PROSITE" id="PS50089">
    <property type="entry name" value="ZF_RING_2"/>
    <property type="match status" value="1"/>
</dbReference>
<keyword evidence="1" id="KW-0863">Zinc-finger</keyword>
<dbReference type="Gene3D" id="3.30.40.10">
    <property type="entry name" value="Zinc/RING finger domain, C3HC4 (zinc finger)"/>
    <property type="match status" value="1"/>
</dbReference>
<organismHost>
    <name type="scientific">Agrotis segetum</name>
    <name type="common">Turnip moth</name>
    <dbReference type="NCBI Taxonomy" id="47767"/>
</organismHost>
<protein>
    <submittedName>
        <fullName evidence="3">ORF13</fullName>
    </submittedName>
</protein>
<sequence length="241" mass="28515">MNISNFLLNNSFLNINNEICEKYKLKYKHDLDTNFIQHQLSPHNLIVLRNTIKIILSLQEHYPHTMFIFESVVFTIQLKLYQYSLILKDLDDELVGCDVDLDHLRSFKTFLEAGVDINFETIDYEYITLYRDIVVECLEESARVVRRIFLDKDEAYRFYKVSVNHSKLCGVCKEERCDTFKTECGHDFCYECFIKCISENNSCPLCRSVKGFKYVSGEKKDVLNKIKTTHNDYKLSWSSER</sequence>
<dbReference type="GO" id="GO:0008270">
    <property type="term" value="F:zinc ion binding"/>
    <property type="evidence" value="ECO:0007669"/>
    <property type="project" value="UniProtKB-KW"/>
</dbReference>
<dbReference type="Proteomes" id="UP000202635">
    <property type="component" value="Genome"/>
</dbReference>
<dbReference type="Pfam" id="PF13923">
    <property type="entry name" value="zf-C3HC4_2"/>
    <property type="match status" value="1"/>
</dbReference>
<dbReference type="InterPro" id="IPR013083">
    <property type="entry name" value="Znf_RING/FYVE/PHD"/>
</dbReference>
<evidence type="ECO:0000313" key="4">
    <source>
        <dbReference type="EMBL" id="AHN92053.1"/>
    </source>
</evidence>
<organism evidence="3 6">
    <name type="scientific">Agrotis segetum granulosis virus</name>
    <name type="common">AsGV</name>
    <name type="synonym">Agrotis segetum granulovirus</name>
    <dbReference type="NCBI Taxonomy" id="10464"/>
    <lineage>
        <taxon>Viruses</taxon>
        <taxon>Viruses incertae sedis</taxon>
        <taxon>Naldaviricetes</taxon>
        <taxon>Lefavirales</taxon>
        <taxon>Baculoviridae</taxon>
        <taxon>Betabaculovirus</taxon>
        <taxon>Betabaculovirus agsegetum</taxon>
    </lineage>
</organism>
<keyword evidence="1" id="KW-0479">Metal-binding</keyword>
<keyword evidence="7" id="KW-1185">Reference proteome</keyword>
<evidence type="ECO:0000313" key="3">
    <source>
        <dbReference type="EMBL" id="AAS82725.1"/>
    </source>
</evidence>
<accession>Q6QXD2</accession>
<evidence type="ECO:0000313" key="6">
    <source>
        <dbReference type="Proteomes" id="UP000202635"/>
    </source>
</evidence>
<dbReference type="EMBL" id="AY522332">
    <property type="protein sequence ID" value="AAS82725.1"/>
    <property type="molecule type" value="Genomic_DNA"/>
</dbReference>
<name>Q6QXD2_GVAS</name>
<dbReference type="EMBL" id="KC994902">
    <property type="protein sequence ID" value="AHN92053.1"/>
    <property type="molecule type" value="Genomic_DNA"/>
</dbReference>
<dbReference type="SUPFAM" id="SSF57850">
    <property type="entry name" value="RING/U-box"/>
    <property type="match status" value="1"/>
</dbReference>
<keyword evidence="1" id="KW-0862">Zinc</keyword>
<gene>
    <name evidence="3" type="primary">ORF13</name>
    <name evidence="4" type="ORF">AsGV014</name>
    <name evidence="3" type="ORF">AsGVgp013</name>
</gene>